<feature type="region of interest" description="Disordered" evidence="1">
    <location>
        <begin position="54"/>
        <end position="94"/>
    </location>
</feature>
<dbReference type="EMBL" id="PSVT01000001">
    <property type="protein sequence ID" value="PPH79741.1"/>
    <property type="molecule type" value="Genomic_DNA"/>
</dbReference>
<dbReference type="Proteomes" id="UP000239698">
    <property type="component" value="Unassembled WGS sequence"/>
</dbReference>
<keyword evidence="5" id="KW-1185">Reference proteome</keyword>
<evidence type="ECO:0000313" key="5">
    <source>
        <dbReference type="Proteomes" id="UP000239698"/>
    </source>
</evidence>
<feature type="compositionally biased region" description="Polar residues" evidence="1">
    <location>
        <begin position="54"/>
        <end position="80"/>
    </location>
</feature>
<dbReference type="Proteomes" id="UP000237881">
    <property type="component" value="Unassembled WGS sequence"/>
</dbReference>
<organism evidence="2 4">
    <name type="scientific">Rathayibacter rathayi</name>
    <name type="common">Corynebacterium rathayi</name>
    <dbReference type="NCBI Taxonomy" id="33887"/>
    <lineage>
        <taxon>Bacteria</taxon>
        <taxon>Bacillati</taxon>
        <taxon>Actinomycetota</taxon>
        <taxon>Actinomycetes</taxon>
        <taxon>Micrococcales</taxon>
        <taxon>Microbacteriaceae</taxon>
        <taxon>Rathayibacter</taxon>
    </lineage>
</organism>
<comment type="caution">
    <text evidence="2">The sequence shown here is derived from an EMBL/GenBank/DDBJ whole genome shotgun (WGS) entry which is preliminary data.</text>
</comment>
<gene>
    <name evidence="2" type="ORF">C5C04_00095</name>
    <name evidence="3" type="ORF">C5C40_00095</name>
</gene>
<evidence type="ECO:0008006" key="6">
    <source>
        <dbReference type="Google" id="ProtNLM"/>
    </source>
</evidence>
<evidence type="ECO:0000256" key="1">
    <source>
        <dbReference type="SAM" id="MobiDB-lite"/>
    </source>
</evidence>
<protein>
    <recommendedName>
        <fullName evidence="6">DDE Tnp4 domain-containing protein</fullName>
    </recommendedName>
</protein>
<reference evidence="4 5" key="1">
    <citation type="submission" date="2018-02" db="EMBL/GenBank/DDBJ databases">
        <title>Bacteriophage NCPPB3778 and a type I-E CRISPR drive the evolution of the US Biological Select Agent, Rathayibacter toxicus.</title>
        <authorList>
            <person name="Davis E.W.II."/>
            <person name="Tabima J.F."/>
            <person name="Weisberg A.J."/>
            <person name="Lopes L.D."/>
            <person name="Wiseman M.S."/>
            <person name="Wiseman M.S."/>
            <person name="Pupko T."/>
            <person name="Belcher M.S."/>
            <person name="Sechler A.J."/>
            <person name="Tancos M.A."/>
            <person name="Schroeder B.K."/>
            <person name="Murray T.D."/>
            <person name="Luster D.G."/>
            <person name="Schneider W.L."/>
            <person name="Rogers E."/>
            <person name="Andreote F.D."/>
            <person name="Grunwald N.J."/>
            <person name="Putnam M.L."/>
            <person name="Chang J.H."/>
        </authorList>
    </citation>
    <scope>NUCLEOTIDE SEQUENCE [LARGE SCALE GENOMIC DNA]</scope>
    <source>
        <strain evidence="3 5">AY1D6</strain>
        <strain evidence="2 4">AY1I9</strain>
    </source>
</reference>
<sequence>MNVQVASDVNGNLLCVSDPTPGARHDRATISLCGWEPILENAEWIADPAYIGTTADTPRKNLSTDNMMTTRIQPTGTSPPSVRRSKDASRTGKS</sequence>
<dbReference type="KEGG" id="rry:C1O28_07610"/>
<evidence type="ECO:0000313" key="4">
    <source>
        <dbReference type="Proteomes" id="UP000237881"/>
    </source>
</evidence>
<proteinExistence type="predicted"/>
<accession>A0ABD6WCF9</accession>
<evidence type="ECO:0000313" key="2">
    <source>
        <dbReference type="EMBL" id="PPF16230.1"/>
    </source>
</evidence>
<name>A0ABD6WCF9_RATRA</name>
<dbReference type="EMBL" id="PSUL01000001">
    <property type="protein sequence ID" value="PPF16230.1"/>
    <property type="molecule type" value="Genomic_DNA"/>
</dbReference>
<feature type="compositionally biased region" description="Basic and acidic residues" evidence="1">
    <location>
        <begin position="84"/>
        <end position="94"/>
    </location>
</feature>
<evidence type="ECO:0000313" key="3">
    <source>
        <dbReference type="EMBL" id="PPH79741.1"/>
    </source>
</evidence>
<dbReference type="AlphaFoldDB" id="A0ABD6WCF9"/>